<reference evidence="2" key="1">
    <citation type="submission" date="2011-02" db="EMBL/GenBank/DDBJ databases">
        <title>The genome of the leaf-cutting ant Acromyrmex echinatior suggests key adaptations to social evolution and fungus farming.</title>
        <authorList>
            <person name="Nygaard S."/>
            <person name="Zhang G."/>
        </authorList>
    </citation>
    <scope>NUCLEOTIDE SEQUENCE</scope>
</reference>
<protein>
    <submittedName>
        <fullName evidence="2">Uncharacterized protein</fullName>
    </submittedName>
</protein>
<feature type="region of interest" description="Disordered" evidence="1">
    <location>
        <begin position="174"/>
        <end position="199"/>
    </location>
</feature>
<gene>
    <name evidence="2" type="ORF">G5I_06121</name>
</gene>
<accession>F4WK77</accession>
<keyword evidence="3" id="KW-1185">Reference proteome</keyword>
<sequence length="473" mass="53125">MIVCGSFQRLRGVTIRGTLRAGWLGSWLVESVVGERDWSNAGCRSLARPLGPIAEAGAGGKVSPSEAPQEHIQQQARSVPSPWEPHGPAQEPTFRTPSPSPPLCPAKRVVAAIVVGQVVCAISIKRSTFYIACASAVLKALGNILIARELRYGRRTVMPLPTYEELQKLVAQLQTAPQQSNRSTRRKPRDLVDSELPTSSARERRDTLWRSPCTDVFTRAPGIKFIVIRRVVDLYAFHHVIQRAWARLENPTRRVPIPIPHTLVALRTLVAALRALVAALRTLAAALQAPVAALHTSVATLMRSFFPFLLPFTLSGVMACRVQTSYAPTRHVMAGVWIAHLCSMNMYHNLTEYVTFRHNRANSVRAMWLNGRAKLRSGISVPANLSEEESQDFRKMFWNPTRNRSQWREYPKCARNDSMTKRGPENMRIGWLPGRWRSCSEDPDDFWKKILNTTEKYHGDILSRMCCQAGRAH</sequence>
<dbReference type="Proteomes" id="UP000007755">
    <property type="component" value="Unassembled WGS sequence"/>
</dbReference>
<dbReference type="EMBL" id="GL888194">
    <property type="protein sequence ID" value="EGI65400.1"/>
    <property type="molecule type" value="Genomic_DNA"/>
</dbReference>
<feature type="region of interest" description="Disordered" evidence="1">
    <location>
        <begin position="57"/>
        <end position="100"/>
    </location>
</feature>
<dbReference type="InParanoid" id="F4WK77"/>
<evidence type="ECO:0000256" key="1">
    <source>
        <dbReference type="SAM" id="MobiDB-lite"/>
    </source>
</evidence>
<dbReference type="OrthoDB" id="7540217at2759"/>
<evidence type="ECO:0000313" key="3">
    <source>
        <dbReference type="Proteomes" id="UP000007755"/>
    </source>
</evidence>
<proteinExistence type="predicted"/>
<dbReference type="AlphaFoldDB" id="F4WK77"/>
<name>F4WK77_ACREC</name>
<organism evidence="3">
    <name type="scientific">Acromyrmex echinatior</name>
    <name type="common">Panamanian leafcutter ant</name>
    <name type="synonym">Acromyrmex octospinosus echinatior</name>
    <dbReference type="NCBI Taxonomy" id="103372"/>
    <lineage>
        <taxon>Eukaryota</taxon>
        <taxon>Metazoa</taxon>
        <taxon>Ecdysozoa</taxon>
        <taxon>Arthropoda</taxon>
        <taxon>Hexapoda</taxon>
        <taxon>Insecta</taxon>
        <taxon>Pterygota</taxon>
        <taxon>Neoptera</taxon>
        <taxon>Endopterygota</taxon>
        <taxon>Hymenoptera</taxon>
        <taxon>Apocrita</taxon>
        <taxon>Aculeata</taxon>
        <taxon>Formicoidea</taxon>
        <taxon>Formicidae</taxon>
        <taxon>Myrmicinae</taxon>
        <taxon>Acromyrmex</taxon>
    </lineage>
</organism>
<evidence type="ECO:0000313" key="2">
    <source>
        <dbReference type="EMBL" id="EGI65400.1"/>
    </source>
</evidence>